<keyword evidence="2" id="KW-0805">Transcription regulation</keyword>
<dbReference type="OMA" id="VYEGAHN"/>
<evidence type="ECO:0000259" key="7">
    <source>
        <dbReference type="PROSITE" id="PS50811"/>
    </source>
</evidence>
<reference evidence="9" key="1">
    <citation type="journal article" date="2017" name="Nat. Commun.">
        <title>The asparagus genome sheds light on the origin and evolution of a young Y chromosome.</title>
        <authorList>
            <person name="Harkess A."/>
            <person name="Zhou J."/>
            <person name="Xu C."/>
            <person name="Bowers J.E."/>
            <person name="Van der Hulst R."/>
            <person name="Ayyampalayam S."/>
            <person name="Mercati F."/>
            <person name="Riccardi P."/>
            <person name="McKain M.R."/>
            <person name="Kakrana A."/>
            <person name="Tang H."/>
            <person name="Ray J."/>
            <person name="Groenendijk J."/>
            <person name="Arikit S."/>
            <person name="Mathioni S.M."/>
            <person name="Nakano M."/>
            <person name="Shan H."/>
            <person name="Telgmann-Rauber A."/>
            <person name="Kanno A."/>
            <person name="Yue Z."/>
            <person name="Chen H."/>
            <person name="Li W."/>
            <person name="Chen Y."/>
            <person name="Xu X."/>
            <person name="Zhang Y."/>
            <person name="Luo S."/>
            <person name="Chen H."/>
            <person name="Gao J."/>
            <person name="Mao Z."/>
            <person name="Pires J.C."/>
            <person name="Luo M."/>
            <person name="Kudrna D."/>
            <person name="Wing R.A."/>
            <person name="Meyers B.C."/>
            <person name="Yi K."/>
            <person name="Kong H."/>
            <person name="Lavrijsen P."/>
            <person name="Sunseri F."/>
            <person name="Falavigna A."/>
            <person name="Ye Y."/>
            <person name="Leebens-Mack J.H."/>
            <person name="Chen G."/>
        </authorList>
    </citation>
    <scope>NUCLEOTIDE SEQUENCE [LARGE SCALE GENOMIC DNA]</scope>
    <source>
        <strain evidence="9">cv. DH0086</strain>
    </source>
</reference>
<dbReference type="GO" id="GO:0005634">
    <property type="term" value="C:nucleus"/>
    <property type="evidence" value="ECO:0007669"/>
    <property type="project" value="UniProtKB-SubCell"/>
</dbReference>
<dbReference type="PANTHER" id="PTHR31221:SF261">
    <property type="entry name" value="OS03G0657400 PROTEIN"/>
    <property type="match status" value="1"/>
</dbReference>
<dbReference type="PROSITE" id="PS50811">
    <property type="entry name" value="WRKY"/>
    <property type="match status" value="1"/>
</dbReference>
<dbReference type="InterPro" id="IPR003657">
    <property type="entry name" value="WRKY_dom"/>
</dbReference>
<evidence type="ECO:0000256" key="1">
    <source>
        <dbReference type="ARBA" id="ARBA00004123"/>
    </source>
</evidence>
<dbReference type="InterPro" id="IPR036576">
    <property type="entry name" value="WRKY_dom_sf"/>
</dbReference>
<keyword evidence="5" id="KW-0539">Nucleus</keyword>
<dbReference type="SMART" id="SM00774">
    <property type="entry name" value="WRKY"/>
    <property type="match status" value="1"/>
</dbReference>
<dbReference type="GO" id="GO:0043565">
    <property type="term" value="F:sequence-specific DNA binding"/>
    <property type="evidence" value="ECO:0007669"/>
    <property type="project" value="InterPro"/>
</dbReference>
<evidence type="ECO:0000313" key="9">
    <source>
        <dbReference type="Proteomes" id="UP000243459"/>
    </source>
</evidence>
<keyword evidence="4" id="KW-0804">Transcription</keyword>
<keyword evidence="3" id="KW-0238">DNA-binding</keyword>
<protein>
    <recommendedName>
        <fullName evidence="7">WRKY domain-containing protein</fullName>
    </recommendedName>
</protein>
<dbReference type="AlphaFoldDB" id="A0A5P1EGL8"/>
<feature type="domain" description="WRKY" evidence="7">
    <location>
        <begin position="29"/>
        <end position="94"/>
    </location>
</feature>
<organism evidence="8 9">
    <name type="scientific">Asparagus officinalis</name>
    <name type="common">Garden asparagus</name>
    <dbReference type="NCBI Taxonomy" id="4686"/>
    <lineage>
        <taxon>Eukaryota</taxon>
        <taxon>Viridiplantae</taxon>
        <taxon>Streptophyta</taxon>
        <taxon>Embryophyta</taxon>
        <taxon>Tracheophyta</taxon>
        <taxon>Spermatophyta</taxon>
        <taxon>Magnoliopsida</taxon>
        <taxon>Liliopsida</taxon>
        <taxon>Asparagales</taxon>
        <taxon>Asparagaceae</taxon>
        <taxon>Asparagoideae</taxon>
        <taxon>Asparagus</taxon>
    </lineage>
</organism>
<dbReference type="Gramene" id="ONK65046">
    <property type="protein sequence ID" value="ONK65046"/>
    <property type="gene ID" value="A4U43_C07F32950"/>
</dbReference>
<feature type="region of interest" description="Disordered" evidence="6">
    <location>
        <begin position="71"/>
        <end position="124"/>
    </location>
</feature>
<dbReference type="GO" id="GO:0003700">
    <property type="term" value="F:DNA-binding transcription factor activity"/>
    <property type="evidence" value="ECO:0007669"/>
    <property type="project" value="InterPro"/>
</dbReference>
<proteinExistence type="predicted"/>
<evidence type="ECO:0000256" key="3">
    <source>
        <dbReference type="ARBA" id="ARBA00023125"/>
    </source>
</evidence>
<comment type="subcellular location">
    <subcellularLocation>
        <location evidence="1">Nucleus</location>
    </subcellularLocation>
</comment>
<evidence type="ECO:0000256" key="2">
    <source>
        <dbReference type="ARBA" id="ARBA00023015"/>
    </source>
</evidence>
<keyword evidence="9" id="KW-1185">Reference proteome</keyword>
<sequence length="124" mass="14295">MKDHRYKSINREGVQDVQGEDQASRSDGSQITMPEDGHQWKKYGQKYIVRISKNRSYFKCRRSNCRVKKKVEWPPNDPSNMRIVYEGAHNHPPLSSSSDPDASGSNPDPNPYELRAQMFGQPNE</sequence>
<gene>
    <name evidence="8" type="ORF">A4U43_C07F32950</name>
</gene>
<evidence type="ECO:0000256" key="4">
    <source>
        <dbReference type="ARBA" id="ARBA00023163"/>
    </source>
</evidence>
<dbReference type="Proteomes" id="UP000243459">
    <property type="component" value="Chromosome 7"/>
</dbReference>
<evidence type="ECO:0000313" key="8">
    <source>
        <dbReference type="EMBL" id="ONK65046.1"/>
    </source>
</evidence>
<dbReference type="Pfam" id="PF03106">
    <property type="entry name" value="WRKY"/>
    <property type="match status" value="1"/>
</dbReference>
<dbReference type="Gene3D" id="2.20.25.80">
    <property type="entry name" value="WRKY domain"/>
    <property type="match status" value="1"/>
</dbReference>
<feature type="region of interest" description="Disordered" evidence="6">
    <location>
        <begin position="1"/>
        <end position="38"/>
    </location>
</feature>
<evidence type="ECO:0000256" key="5">
    <source>
        <dbReference type="ARBA" id="ARBA00023242"/>
    </source>
</evidence>
<dbReference type="EMBL" id="CM007387">
    <property type="protein sequence ID" value="ONK65046.1"/>
    <property type="molecule type" value="Genomic_DNA"/>
</dbReference>
<evidence type="ECO:0000256" key="6">
    <source>
        <dbReference type="SAM" id="MobiDB-lite"/>
    </source>
</evidence>
<dbReference type="SUPFAM" id="SSF118290">
    <property type="entry name" value="WRKY DNA-binding domain"/>
    <property type="match status" value="1"/>
</dbReference>
<accession>A0A5P1EGL8</accession>
<name>A0A5P1EGL8_ASPOF</name>
<feature type="compositionally biased region" description="Low complexity" evidence="6">
    <location>
        <begin position="90"/>
        <end position="107"/>
    </location>
</feature>
<dbReference type="PANTHER" id="PTHR31221">
    <property type="entry name" value="WRKY TRANSCRIPTION FACTOR PROTEIN 1-RELATED"/>
    <property type="match status" value="1"/>
</dbReference>
<dbReference type="InterPro" id="IPR044810">
    <property type="entry name" value="WRKY_plant"/>
</dbReference>